<dbReference type="InterPro" id="IPR012340">
    <property type="entry name" value="NA-bd_OB-fold"/>
</dbReference>
<dbReference type="GO" id="GO:0016020">
    <property type="term" value="C:membrane"/>
    <property type="evidence" value="ECO:0007669"/>
    <property type="project" value="UniProtKB-SubCell"/>
</dbReference>
<evidence type="ECO:0000256" key="1">
    <source>
        <dbReference type="ARBA" id="ARBA00004141"/>
    </source>
</evidence>
<evidence type="ECO:0000256" key="4">
    <source>
        <dbReference type="ARBA" id="ARBA00023136"/>
    </source>
</evidence>
<dbReference type="PANTHER" id="PTHR33507">
    <property type="entry name" value="INNER MEMBRANE PROTEIN YBBJ"/>
    <property type="match status" value="1"/>
</dbReference>
<accession>A0A0M2UZ67</accession>
<keyword evidence="8" id="KW-1185">Reference proteome</keyword>
<reference evidence="7 8" key="1">
    <citation type="journal article" date="2013" name="BMC Microbiol.">
        <title>Identification of the type II cytochrome c maturation pathway in anammox bacteria by comparative genomics.</title>
        <authorList>
            <person name="Ferousi C."/>
            <person name="Speth D.R."/>
            <person name="Reimann J."/>
            <person name="Op den Camp H.J."/>
            <person name="Allen J.W."/>
            <person name="Keltjens J.T."/>
            <person name="Jetten M.S."/>
        </authorList>
    </citation>
    <scope>NUCLEOTIDE SEQUENCE [LARGE SCALE GENOMIC DNA]</scope>
    <source>
        <strain evidence="7">RU1</strain>
    </source>
</reference>
<feature type="domain" description="NfeD-like C-terminal" evidence="6">
    <location>
        <begin position="87"/>
        <end position="144"/>
    </location>
</feature>
<protein>
    <recommendedName>
        <fullName evidence="6">NfeD-like C-terminal domain-containing protein</fullName>
    </recommendedName>
</protein>
<comment type="subcellular location">
    <subcellularLocation>
        <location evidence="1">Membrane</location>
        <topology evidence="1">Multi-pass membrane protein</topology>
    </subcellularLocation>
</comment>
<keyword evidence="4 5" id="KW-0472">Membrane</keyword>
<feature type="transmembrane region" description="Helical" evidence="5">
    <location>
        <begin position="6"/>
        <end position="23"/>
    </location>
</feature>
<dbReference type="EMBL" id="LAQJ01000042">
    <property type="protein sequence ID" value="KKO20935.1"/>
    <property type="molecule type" value="Genomic_DNA"/>
</dbReference>
<keyword evidence="3 5" id="KW-1133">Transmembrane helix</keyword>
<evidence type="ECO:0000313" key="7">
    <source>
        <dbReference type="EMBL" id="KKO20935.1"/>
    </source>
</evidence>
<evidence type="ECO:0000313" key="8">
    <source>
        <dbReference type="Proteomes" id="UP000034954"/>
    </source>
</evidence>
<evidence type="ECO:0000259" key="6">
    <source>
        <dbReference type="Pfam" id="PF01957"/>
    </source>
</evidence>
<dbReference type="InterPro" id="IPR052165">
    <property type="entry name" value="Membrane_assoc_protease"/>
</dbReference>
<dbReference type="Gene3D" id="2.40.50.140">
    <property type="entry name" value="Nucleic acid-binding proteins"/>
    <property type="match status" value="1"/>
</dbReference>
<dbReference type="InterPro" id="IPR002810">
    <property type="entry name" value="NfeD-like_C"/>
</dbReference>
<comment type="caution">
    <text evidence="7">The sequence shown here is derived from an EMBL/GenBank/DDBJ whole genome shotgun (WGS) entry which is preliminary data.</text>
</comment>
<evidence type="ECO:0000256" key="2">
    <source>
        <dbReference type="ARBA" id="ARBA00022692"/>
    </source>
</evidence>
<feature type="transmembrane region" description="Helical" evidence="5">
    <location>
        <begin position="30"/>
        <end position="47"/>
    </location>
</feature>
<sequence length="145" mass="15656">MEHIEWWHILVVAAIVCLILETLSHGLTGFAFAIAFASAAAAAYFGAQAKGQLLAAIISLAVSFFGLRPLFLCLLIKQTPATRTNLEALIGRRARVIEAIDTVTGGGRVQLDGDTWRASSLQKHEVGDWVVITDLDGVTVNVRKE</sequence>
<keyword evidence="2 5" id="KW-0812">Transmembrane</keyword>
<dbReference type="AlphaFoldDB" id="A0A0M2UZ67"/>
<evidence type="ECO:0000256" key="3">
    <source>
        <dbReference type="ARBA" id="ARBA00022989"/>
    </source>
</evidence>
<evidence type="ECO:0000256" key="5">
    <source>
        <dbReference type="SAM" id="Phobius"/>
    </source>
</evidence>
<gene>
    <name evidence="7" type="ORF">BROFUL_00337</name>
</gene>
<feature type="transmembrane region" description="Helical" evidence="5">
    <location>
        <begin position="53"/>
        <end position="76"/>
    </location>
</feature>
<dbReference type="Pfam" id="PF01957">
    <property type="entry name" value="NfeD"/>
    <property type="match status" value="1"/>
</dbReference>
<proteinExistence type="predicted"/>
<dbReference type="SUPFAM" id="SSF141322">
    <property type="entry name" value="NfeD domain-like"/>
    <property type="match status" value="1"/>
</dbReference>
<dbReference type="Proteomes" id="UP000034954">
    <property type="component" value="Unassembled WGS sequence"/>
</dbReference>
<organism evidence="7 8">
    <name type="scientific">Candidatus Brocadia fulgida</name>
    <dbReference type="NCBI Taxonomy" id="380242"/>
    <lineage>
        <taxon>Bacteria</taxon>
        <taxon>Pseudomonadati</taxon>
        <taxon>Planctomycetota</taxon>
        <taxon>Candidatus Brocadiia</taxon>
        <taxon>Candidatus Brocadiales</taxon>
        <taxon>Candidatus Brocadiaceae</taxon>
        <taxon>Candidatus Brocadia</taxon>
    </lineage>
</organism>
<name>A0A0M2UZ67_9BACT</name>